<dbReference type="KEGG" id="maer:DAI18_04115"/>
<keyword evidence="1" id="KW-1133">Transmembrane helix</keyword>
<organism evidence="2 3">
    <name type="scientific">Microvirgula aerodenitrificans</name>
    <dbReference type="NCBI Taxonomy" id="57480"/>
    <lineage>
        <taxon>Bacteria</taxon>
        <taxon>Pseudomonadati</taxon>
        <taxon>Pseudomonadota</taxon>
        <taxon>Betaproteobacteria</taxon>
        <taxon>Neisseriales</taxon>
        <taxon>Aquaspirillaceae</taxon>
        <taxon>Microvirgula</taxon>
    </lineage>
</organism>
<keyword evidence="3" id="KW-1185">Reference proteome</keyword>
<protein>
    <submittedName>
        <fullName evidence="2">Uncharacterized protein</fullName>
    </submittedName>
</protein>
<proteinExistence type="predicted"/>
<accession>A0A2S0P7F7</accession>
<gene>
    <name evidence="2" type="ORF">DAI18_04115</name>
</gene>
<feature type="transmembrane region" description="Helical" evidence="1">
    <location>
        <begin position="41"/>
        <end position="62"/>
    </location>
</feature>
<reference evidence="2 3" key="1">
    <citation type="submission" date="2018-04" db="EMBL/GenBank/DDBJ databases">
        <title>Denitrifier Microvirgula.</title>
        <authorList>
            <person name="Anderson E."/>
            <person name="Jang J."/>
            <person name="Ishii S."/>
        </authorList>
    </citation>
    <scope>NUCLEOTIDE SEQUENCE [LARGE SCALE GENOMIC DNA]</scope>
    <source>
        <strain evidence="2 3">BE2.4</strain>
    </source>
</reference>
<keyword evidence="1" id="KW-0472">Membrane</keyword>
<name>A0A2S0P7F7_9NEIS</name>
<dbReference type="STRING" id="1122240.GCA_000620105_00564"/>
<keyword evidence="1" id="KW-0812">Transmembrane</keyword>
<evidence type="ECO:0000256" key="1">
    <source>
        <dbReference type="SAM" id="Phobius"/>
    </source>
</evidence>
<evidence type="ECO:0000313" key="2">
    <source>
        <dbReference type="EMBL" id="AVY93318.1"/>
    </source>
</evidence>
<dbReference type="EMBL" id="CP028519">
    <property type="protein sequence ID" value="AVY93318.1"/>
    <property type="molecule type" value="Genomic_DNA"/>
</dbReference>
<dbReference type="AlphaFoldDB" id="A0A2S0P7F7"/>
<sequence>MLRLSRLPRLLLVLAFLAGTLLFGFSGAALQTPEWGAWRVFALPAMAAGFLLQAVSLVALLGRRG</sequence>
<dbReference type="Proteomes" id="UP000244173">
    <property type="component" value="Chromosome"/>
</dbReference>
<evidence type="ECO:0000313" key="3">
    <source>
        <dbReference type="Proteomes" id="UP000244173"/>
    </source>
</evidence>